<name>A0A1G9AJ64_9BACL</name>
<gene>
    <name evidence="2" type="ORF">SAMN05216216_101266</name>
</gene>
<dbReference type="EMBL" id="FNFY01000001">
    <property type="protein sequence ID" value="SDK26620.1"/>
    <property type="molecule type" value="Genomic_DNA"/>
</dbReference>
<keyword evidence="1" id="KW-0472">Membrane</keyword>
<dbReference type="AlphaFoldDB" id="A0A1G9AJ64"/>
<evidence type="ECO:0000313" key="3">
    <source>
        <dbReference type="Proteomes" id="UP000199008"/>
    </source>
</evidence>
<protein>
    <submittedName>
        <fullName evidence="2">Uncharacterized protein</fullName>
    </submittedName>
</protein>
<dbReference type="Proteomes" id="UP000199008">
    <property type="component" value="Unassembled WGS sequence"/>
</dbReference>
<feature type="transmembrane region" description="Helical" evidence="1">
    <location>
        <begin position="5"/>
        <end position="22"/>
    </location>
</feature>
<dbReference type="RefSeq" id="WP_092983879.1">
    <property type="nucleotide sequence ID" value="NZ_FNFY01000001.1"/>
</dbReference>
<reference evidence="3" key="1">
    <citation type="submission" date="2016-10" db="EMBL/GenBank/DDBJ databases">
        <authorList>
            <person name="Varghese N."/>
            <person name="Submissions S."/>
        </authorList>
    </citation>
    <scope>NUCLEOTIDE SEQUENCE [LARGE SCALE GENOMIC DNA]</scope>
    <source>
        <strain evidence="3">CGMCC 1.8895</strain>
    </source>
</reference>
<keyword evidence="1" id="KW-0812">Transmembrane</keyword>
<keyword evidence="3" id="KW-1185">Reference proteome</keyword>
<dbReference type="OrthoDB" id="2390421at2"/>
<evidence type="ECO:0000313" key="2">
    <source>
        <dbReference type="EMBL" id="SDK26620.1"/>
    </source>
</evidence>
<accession>A0A1G9AJ64</accession>
<feature type="transmembrane region" description="Helical" evidence="1">
    <location>
        <begin position="28"/>
        <end position="61"/>
    </location>
</feature>
<sequence>MWLNIILIILAVEGIFLFFYGLQKQSQLFFFLGITSFFIPVVYFINGFTFMPLVPVLALIITYIAKRKITLS</sequence>
<organism evidence="2 3">
    <name type="scientific">Lacicoccus qingdaonensis</name>
    <dbReference type="NCBI Taxonomy" id="576118"/>
    <lineage>
        <taxon>Bacteria</taxon>
        <taxon>Bacillati</taxon>
        <taxon>Bacillota</taxon>
        <taxon>Bacilli</taxon>
        <taxon>Bacillales</taxon>
        <taxon>Salinicoccaceae</taxon>
        <taxon>Lacicoccus</taxon>
    </lineage>
</organism>
<keyword evidence="1" id="KW-1133">Transmembrane helix</keyword>
<evidence type="ECO:0000256" key="1">
    <source>
        <dbReference type="SAM" id="Phobius"/>
    </source>
</evidence>
<proteinExistence type="predicted"/>